<evidence type="ECO:0000259" key="1">
    <source>
        <dbReference type="Pfam" id="PF08241"/>
    </source>
</evidence>
<gene>
    <name evidence="2" type="ORF">ABID08_006605</name>
</gene>
<protein>
    <submittedName>
        <fullName evidence="2">Ubiquinone/menaquinone biosynthesis C-methylase UbiE</fullName>
    </submittedName>
</protein>
<keyword evidence="3" id="KW-1185">Reference proteome</keyword>
<dbReference type="InterPro" id="IPR013216">
    <property type="entry name" value="Methyltransf_11"/>
</dbReference>
<evidence type="ECO:0000313" key="3">
    <source>
        <dbReference type="Proteomes" id="UP001549077"/>
    </source>
</evidence>
<evidence type="ECO:0000313" key="2">
    <source>
        <dbReference type="EMBL" id="MET3759220.1"/>
    </source>
</evidence>
<comment type="caution">
    <text evidence="2">The sequence shown here is derived from an EMBL/GenBank/DDBJ whole genome shotgun (WGS) entry which is preliminary data.</text>
</comment>
<feature type="domain" description="Methyltransferase type 11" evidence="1">
    <location>
        <begin position="14"/>
        <end position="110"/>
    </location>
</feature>
<accession>A0ABV2MRX0</accession>
<keyword evidence="2" id="KW-0830">Ubiquinone</keyword>
<name>A0ABV2MRX0_9HYPH</name>
<proteinExistence type="predicted"/>
<dbReference type="CDD" id="cd02440">
    <property type="entry name" value="AdoMet_MTases"/>
    <property type="match status" value="1"/>
</dbReference>
<dbReference type="EMBL" id="JBEPMY010000048">
    <property type="protein sequence ID" value="MET3759220.1"/>
    <property type="molecule type" value="Genomic_DNA"/>
</dbReference>
<sequence length="238" mass="25642">MAIVAERFNPVSVLEVAAGTGALTRALRARLDPTAEIVATDLSQAMIDVGAPSLTLSRTHWMHADAQNLPFAHAMFDLVICQFGVMFFPDKPKAYGEAKRVLRSGGRFLFSTWDSLSVNDFARCVNESVARLFPSDPPDFLERLPYSYFDPCTIKSEVSSAGFEAVSCDRVKLTSVAATAHHVAAAFCQGSPLRGEIESRAPERMSEIVDEVAQQVASRHGASPSGGMSAFIVTGCVP</sequence>
<dbReference type="InterPro" id="IPR029063">
    <property type="entry name" value="SAM-dependent_MTases_sf"/>
</dbReference>
<dbReference type="SUPFAM" id="SSF53335">
    <property type="entry name" value="S-adenosyl-L-methionine-dependent methyltransferases"/>
    <property type="match status" value="1"/>
</dbReference>
<reference evidence="2 3" key="1">
    <citation type="submission" date="2024-06" db="EMBL/GenBank/DDBJ databases">
        <title>Genomic Encyclopedia of Type Strains, Phase IV (KMG-IV): sequencing the most valuable type-strain genomes for metagenomic binning, comparative biology and taxonomic classification.</title>
        <authorList>
            <person name="Goeker M."/>
        </authorList>
    </citation>
    <scope>NUCLEOTIDE SEQUENCE [LARGE SCALE GENOMIC DNA]</scope>
    <source>
        <strain evidence="2 3">DSM 29288</strain>
    </source>
</reference>
<organism evidence="2 3">
    <name type="scientific">Rhizobium binae</name>
    <dbReference type="NCBI Taxonomy" id="1138190"/>
    <lineage>
        <taxon>Bacteria</taxon>
        <taxon>Pseudomonadati</taxon>
        <taxon>Pseudomonadota</taxon>
        <taxon>Alphaproteobacteria</taxon>
        <taxon>Hyphomicrobiales</taxon>
        <taxon>Rhizobiaceae</taxon>
        <taxon>Rhizobium/Agrobacterium group</taxon>
        <taxon>Rhizobium</taxon>
    </lineage>
</organism>
<dbReference type="Gene3D" id="3.40.50.150">
    <property type="entry name" value="Vaccinia Virus protein VP39"/>
    <property type="match status" value="1"/>
</dbReference>
<dbReference type="PANTHER" id="PTHR43591">
    <property type="entry name" value="METHYLTRANSFERASE"/>
    <property type="match status" value="1"/>
</dbReference>
<dbReference type="Proteomes" id="UP001549077">
    <property type="component" value="Unassembled WGS sequence"/>
</dbReference>
<dbReference type="Pfam" id="PF08241">
    <property type="entry name" value="Methyltransf_11"/>
    <property type="match status" value="1"/>
</dbReference>